<feature type="transmembrane region" description="Helical" evidence="1">
    <location>
        <begin position="56"/>
        <end position="76"/>
    </location>
</feature>
<keyword evidence="1" id="KW-0812">Transmembrane</keyword>
<protein>
    <submittedName>
        <fullName evidence="2">Uncharacterized protein</fullName>
    </submittedName>
</protein>
<dbReference type="EMBL" id="QNRR01000011">
    <property type="protein sequence ID" value="RBP38606.1"/>
    <property type="molecule type" value="Genomic_DNA"/>
</dbReference>
<keyword evidence="3" id="KW-1185">Reference proteome</keyword>
<gene>
    <name evidence="2" type="ORF">DES53_111125</name>
</gene>
<dbReference type="AlphaFoldDB" id="A0A366HA94"/>
<accession>A0A366HA94</accession>
<sequence>MNDEKLNQMLHSWKVEAELPPSFQRDVWRKIETAQANTSVFANWLTSFLNWLAKPLPAVATCALTLGAGLVVGGLVGRDQSVSKPAAYAYSIDPLAQLSNP</sequence>
<keyword evidence="1" id="KW-1133">Transmembrane helix</keyword>
<reference evidence="2 3" key="1">
    <citation type="submission" date="2018-06" db="EMBL/GenBank/DDBJ databases">
        <title>Genomic Encyclopedia of Type Strains, Phase IV (KMG-IV): sequencing the most valuable type-strain genomes for metagenomic binning, comparative biology and taxonomic classification.</title>
        <authorList>
            <person name="Goeker M."/>
        </authorList>
    </citation>
    <scope>NUCLEOTIDE SEQUENCE [LARGE SCALE GENOMIC DNA]</scope>
    <source>
        <strain evidence="2 3">DSM 25532</strain>
    </source>
</reference>
<evidence type="ECO:0000313" key="3">
    <source>
        <dbReference type="Proteomes" id="UP000253426"/>
    </source>
</evidence>
<proteinExistence type="predicted"/>
<comment type="caution">
    <text evidence="2">The sequence shown here is derived from an EMBL/GenBank/DDBJ whole genome shotgun (WGS) entry which is preliminary data.</text>
</comment>
<dbReference type="Proteomes" id="UP000253426">
    <property type="component" value="Unassembled WGS sequence"/>
</dbReference>
<dbReference type="RefSeq" id="WP_113961059.1">
    <property type="nucleotide sequence ID" value="NZ_QNRR01000011.1"/>
</dbReference>
<dbReference type="OrthoDB" id="196224at2"/>
<organism evidence="2 3">
    <name type="scientific">Roseimicrobium gellanilyticum</name>
    <dbReference type="NCBI Taxonomy" id="748857"/>
    <lineage>
        <taxon>Bacteria</taxon>
        <taxon>Pseudomonadati</taxon>
        <taxon>Verrucomicrobiota</taxon>
        <taxon>Verrucomicrobiia</taxon>
        <taxon>Verrucomicrobiales</taxon>
        <taxon>Verrucomicrobiaceae</taxon>
        <taxon>Roseimicrobium</taxon>
    </lineage>
</organism>
<evidence type="ECO:0000256" key="1">
    <source>
        <dbReference type="SAM" id="Phobius"/>
    </source>
</evidence>
<name>A0A366HA94_9BACT</name>
<evidence type="ECO:0000313" key="2">
    <source>
        <dbReference type="EMBL" id="RBP38606.1"/>
    </source>
</evidence>
<keyword evidence="1" id="KW-0472">Membrane</keyword>